<keyword evidence="4" id="KW-1185">Reference proteome</keyword>
<dbReference type="PROSITE" id="PS00166">
    <property type="entry name" value="ENOYL_COA_HYDRATASE"/>
    <property type="match status" value="1"/>
</dbReference>
<dbReference type="STRING" id="28230.SAMN05878443_0862"/>
<dbReference type="Gene3D" id="1.10.12.10">
    <property type="entry name" value="Lyase 2-enoyl-coa Hydratase, Chain A, domain 2"/>
    <property type="match status" value="1"/>
</dbReference>
<dbReference type="OrthoDB" id="9775794at2"/>
<accession>A0A1N6FW85</accession>
<keyword evidence="3" id="KW-0413">Isomerase</keyword>
<dbReference type="EMBL" id="FSRN01000001">
    <property type="protein sequence ID" value="SIN99555.1"/>
    <property type="molecule type" value="Genomic_DNA"/>
</dbReference>
<dbReference type="InterPro" id="IPR014748">
    <property type="entry name" value="Enoyl-CoA_hydra_C"/>
</dbReference>
<evidence type="ECO:0000256" key="2">
    <source>
        <dbReference type="RuleBase" id="RU003707"/>
    </source>
</evidence>
<dbReference type="CDD" id="cd06558">
    <property type="entry name" value="crotonase-like"/>
    <property type="match status" value="1"/>
</dbReference>
<dbReference type="Gene3D" id="3.90.226.10">
    <property type="entry name" value="2-enoyl-CoA Hydratase, Chain A, domain 1"/>
    <property type="match status" value="1"/>
</dbReference>
<evidence type="ECO:0000313" key="3">
    <source>
        <dbReference type="EMBL" id="SIN99555.1"/>
    </source>
</evidence>
<sequence>MYKTILYEEKETIAYITFNRPEVGNAFSEDSFREIPAALTKASEDASIRAVVLTGKGKLFCGGGDVNQFKEVIERDDGGIPEQLVEATGAMSRAIRNCSKPVIAAINGAAAGAGVGVALAADFCIMEKRSSLVTAFVGMGLPGDTSVLYFLQKMVGTAIATELLMLSKPIKGERASELGLVNQVVEDGTLEEETWAFAKKVASLPTQTISYQKELFNEFFYSDLEKFNQREAQLMHLASLTDDHKEAVTAFLEKRAPHFKGH</sequence>
<dbReference type="InterPro" id="IPR018376">
    <property type="entry name" value="Enoyl-CoA_hyd/isom_CS"/>
</dbReference>
<dbReference type="Proteomes" id="UP000184758">
    <property type="component" value="Unassembled WGS sequence"/>
</dbReference>
<evidence type="ECO:0000256" key="1">
    <source>
        <dbReference type="ARBA" id="ARBA00005254"/>
    </source>
</evidence>
<comment type="similarity">
    <text evidence="1 2">Belongs to the enoyl-CoA hydratase/isomerase family.</text>
</comment>
<gene>
    <name evidence="3" type="ORF">SAMN05878443_0862</name>
</gene>
<dbReference type="PANTHER" id="PTHR43459:SF1">
    <property type="entry name" value="EG:BACN32G11.4 PROTEIN"/>
    <property type="match status" value="1"/>
</dbReference>
<name>A0A1N6FW85_9LACT</name>
<dbReference type="AlphaFoldDB" id="A0A1N6FW85"/>
<dbReference type="InterPro" id="IPR001753">
    <property type="entry name" value="Enoyl-CoA_hydra/iso"/>
</dbReference>
<dbReference type="Pfam" id="PF00378">
    <property type="entry name" value="ECH_1"/>
    <property type="match status" value="1"/>
</dbReference>
<dbReference type="GO" id="GO:0016853">
    <property type="term" value="F:isomerase activity"/>
    <property type="evidence" value="ECO:0007669"/>
    <property type="project" value="UniProtKB-KW"/>
</dbReference>
<dbReference type="RefSeq" id="WP_034547660.1">
    <property type="nucleotide sequence ID" value="NZ_FSRN01000001.1"/>
</dbReference>
<dbReference type="eggNOG" id="COG1024">
    <property type="taxonomic scope" value="Bacteria"/>
</dbReference>
<evidence type="ECO:0000313" key="4">
    <source>
        <dbReference type="Proteomes" id="UP000184758"/>
    </source>
</evidence>
<dbReference type="PANTHER" id="PTHR43459">
    <property type="entry name" value="ENOYL-COA HYDRATASE"/>
    <property type="match status" value="1"/>
</dbReference>
<dbReference type="SUPFAM" id="SSF52096">
    <property type="entry name" value="ClpP/crotonase"/>
    <property type="match status" value="1"/>
</dbReference>
<proteinExistence type="inferred from homology"/>
<organism evidence="3 4">
    <name type="scientific">Carnobacterium alterfunditum</name>
    <dbReference type="NCBI Taxonomy" id="28230"/>
    <lineage>
        <taxon>Bacteria</taxon>
        <taxon>Bacillati</taxon>
        <taxon>Bacillota</taxon>
        <taxon>Bacilli</taxon>
        <taxon>Lactobacillales</taxon>
        <taxon>Carnobacteriaceae</taxon>
        <taxon>Carnobacterium</taxon>
    </lineage>
</organism>
<reference evidence="4" key="1">
    <citation type="submission" date="2016-11" db="EMBL/GenBank/DDBJ databases">
        <authorList>
            <person name="Varghese N."/>
            <person name="Submissions S."/>
        </authorList>
    </citation>
    <scope>NUCLEOTIDE SEQUENCE [LARGE SCALE GENOMIC DNA]</scope>
    <source>
        <strain evidence="4">313</strain>
    </source>
</reference>
<protein>
    <submittedName>
        <fullName evidence="3">2-(1,2-epoxy-1,2-dihydrophenyl)acetyl-CoA isomerase</fullName>
    </submittedName>
</protein>
<dbReference type="InterPro" id="IPR029045">
    <property type="entry name" value="ClpP/crotonase-like_dom_sf"/>
</dbReference>